<evidence type="ECO:0000256" key="2">
    <source>
        <dbReference type="ARBA" id="ARBA00006285"/>
    </source>
</evidence>
<comment type="catalytic activity">
    <reaction evidence="1">
        <text>Hydrolysis of terminal non-reducing N-acetyl-D-hexosamine residues in N-acetyl-beta-D-hexosaminides.</text>
        <dbReference type="EC" id="3.2.1.52"/>
    </reaction>
</comment>
<dbReference type="Gene3D" id="3.30.379.10">
    <property type="entry name" value="Chitobiase/beta-hexosaminidase domain 2-like"/>
    <property type="match status" value="1"/>
</dbReference>
<comment type="similarity">
    <text evidence="2">Belongs to the glycosyl hydrolase 20 family.</text>
</comment>
<dbReference type="PANTHER" id="PTHR43678:SF1">
    <property type="entry name" value="BETA-N-ACETYLHEXOSAMINIDASE"/>
    <property type="match status" value="1"/>
</dbReference>
<gene>
    <name evidence="9" type="ORF">Clacol_003057</name>
</gene>
<dbReference type="AlphaFoldDB" id="A0AAV5A5T9"/>
<feature type="active site" description="Proton donor" evidence="6">
    <location>
        <position position="352"/>
    </location>
</feature>
<dbReference type="GO" id="GO:0004563">
    <property type="term" value="F:beta-N-acetylhexosaminidase activity"/>
    <property type="evidence" value="ECO:0007669"/>
    <property type="project" value="UniProtKB-EC"/>
</dbReference>
<evidence type="ECO:0000256" key="3">
    <source>
        <dbReference type="ARBA" id="ARBA00012663"/>
    </source>
</evidence>
<evidence type="ECO:0000259" key="8">
    <source>
        <dbReference type="Pfam" id="PF02838"/>
    </source>
</evidence>
<dbReference type="Gene3D" id="3.20.20.80">
    <property type="entry name" value="Glycosidases"/>
    <property type="match status" value="1"/>
</dbReference>
<dbReference type="PANTHER" id="PTHR43678">
    <property type="entry name" value="PUTATIVE (AFU_ORTHOLOGUE AFUA_2G00640)-RELATED"/>
    <property type="match status" value="1"/>
</dbReference>
<evidence type="ECO:0000313" key="9">
    <source>
        <dbReference type="EMBL" id="GJJ08838.1"/>
    </source>
</evidence>
<protein>
    <recommendedName>
        <fullName evidence="3">beta-N-acetylhexosaminidase</fullName>
        <ecNumber evidence="3">3.2.1.52</ecNumber>
    </recommendedName>
</protein>
<sequence length="722" mass="80390">MHGSVPFTILKICYFPLWLWVYSRLLNAKSLPPLIPAVHSFSPSTNDNDFHLASRFRIVVDASQASARSENDTTLIPPTLRGFGETFLSDLQELFDSNVNIEEIDLPPNFVPENGDIILTLLPSSIAQTYTLAKGTPTVEGYEMVVTSSSVKISGSGPKGAFWATRTLLQGLILANKTFPSGTIKDQPDWSTRGFMLDVGRKFYPIEYLTEMCAYASFFKTSEFHVHLSDNISPNGDFNAYARFRLRSEFEGLTPHENETYSQEEFETFQQSCALRGVTVYHSLQMARQVIPELEAPGHALVINQWKPELALSTDITLLNLSYPDTLPTIKTIWEEFLPWMHTKQVSIGADEYDMNLADNYNEYVDTMDALIGQAGKTIRIWGTNEPSNKTSVNKNVIIQHWEFFEDDPFQLIQQGYRVINRAGPILRCSMKRVSGMVRMQIQVEFGIPPSSTEATWNDNGPTASTPLEAFYAIKRGLPITVSAGWQAGSSSRPNHLTEEQYNLGFPILQAFIPGQNLDRRVPSKTPLIVSYDFSNPGQTKNVILDKSGNGYDGRVVQQGIIETSLTSKGLNYTVLLQLQILPSLVQEGNILTGPDDTFGIIQNGEGDLTFAFNSTNITYPFPNYTLQLGESNAQSNSTNEGIAYEIILMGTEEGTSAYINGEFVGSFVVSIPASFSPVHMSFVAPLQSVRYDIPNDGLRVEKFMVWDGIQDISMIAGFNLD</sequence>
<evidence type="ECO:0000313" key="10">
    <source>
        <dbReference type="Proteomes" id="UP001050691"/>
    </source>
</evidence>
<dbReference type="InterPro" id="IPR025705">
    <property type="entry name" value="Beta_hexosaminidase_sua/sub"/>
</dbReference>
<dbReference type="Pfam" id="PF02838">
    <property type="entry name" value="Glyco_hydro_20b"/>
    <property type="match status" value="1"/>
</dbReference>
<dbReference type="PRINTS" id="PR00738">
    <property type="entry name" value="GLHYDRLASE20"/>
</dbReference>
<evidence type="ECO:0000256" key="6">
    <source>
        <dbReference type="PIRSR" id="PIRSR625705-1"/>
    </source>
</evidence>
<dbReference type="InterPro" id="IPR052764">
    <property type="entry name" value="GH20_Enzymes"/>
</dbReference>
<keyword evidence="5" id="KW-0326">Glycosidase</keyword>
<dbReference type="Pfam" id="PF00728">
    <property type="entry name" value="Glyco_hydro_20"/>
    <property type="match status" value="1"/>
</dbReference>
<dbReference type="GO" id="GO:0005975">
    <property type="term" value="P:carbohydrate metabolic process"/>
    <property type="evidence" value="ECO:0007669"/>
    <property type="project" value="InterPro"/>
</dbReference>
<comment type="caution">
    <text evidence="9">The sequence shown here is derived from an EMBL/GenBank/DDBJ whole genome shotgun (WGS) entry which is preliminary data.</text>
</comment>
<dbReference type="SUPFAM" id="SSF51445">
    <property type="entry name" value="(Trans)glycosidases"/>
    <property type="match status" value="1"/>
</dbReference>
<evidence type="ECO:0000256" key="4">
    <source>
        <dbReference type="ARBA" id="ARBA00022801"/>
    </source>
</evidence>
<dbReference type="InterPro" id="IPR015882">
    <property type="entry name" value="HEX_bac_N"/>
</dbReference>
<accession>A0AAV5A5T9</accession>
<dbReference type="Proteomes" id="UP001050691">
    <property type="component" value="Unassembled WGS sequence"/>
</dbReference>
<reference evidence="9" key="1">
    <citation type="submission" date="2021-10" db="EMBL/GenBank/DDBJ databases">
        <title>De novo Genome Assembly of Clathrus columnatus (Basidiomycota, Fungi) Using Illumina and Nanopore Sequence Data.</title>
        <authorList>
            <person name="Ogiso-Tanaka E."/>
            <person name="Itagaki H."/>
            <person name="Hosoya T."/>
            <person name="Hosaka K."/>
        </authorList>
    </citation>
    <scope>NUCLEOTIDE SEQUENCE</scope>
    <source>
        <strain evidence="9">MO-923</strain>
    </source>
</reference>
<keyword evidence="10" id="KW-1185">Reference proteome</keyword>
<dbReference type="EC" id="3.2.1.52" evidence="3"/>
<evidence type="ECO:0000256" key="1">
    <source>
        <dbReference type="ARBA" id="ARBA00001231"/>
    </source>
</evidence>
<dbReference type="InterPro" id="IPR015883">
    <property type="entry name" value="Glyco_hydro_20_cat"/>
</dbReference>
<dbReference type="SUPFAM" id="SSF55545">
    <property type="entry name" value="beta-N-acetylhexosaminidase-like domain"/>
    <property type="match status" value="1"/>
</dbReference>
<evidence type="ECO:0000256" key="5">
    <source>
        <dbReference type="ARBA" id="ARBA00023295"/>
    </source>
</evidence>
<dbReference type="InterPro" id="IPR017853">
    <property type="entry name" value="GH"/>
</dbReference>
<feature type="domain" description="Beta-hexosaminidase bacterial type N-terminal" evidence="8">
    <location>
        <begin position="93"/>
        <end position="187"/>
    </location>
</feature>
<dbReference type="InterPro" id="IPR029018">
    <property type="entry name" value="Hex-like_dom2"/>
</dbReference>
<dbReference type="CDD" id="cd06564">
    <property type="entry name" value="GH20_DspB_LnbB-like"/>
    <property type="match status" value="1"/>
</dbReference>
<name>A0AAV5A5T9_9AGAM</name>
<feature type="domain" description="Glycoside hydrolase family 20 catalytic" evidence="7">
    <location>
        <begin position="193"/>
        <end position="421"/>
    </location>
</feature>
<dbReference type="EMBL" id="BPWL01000003">
    <property type="protein sequence ID" value="GJJ08838.1"/>
    <property type="molecule type" value="Genomic_DNA"/>
</dbReference>
<keyword evidence="4" id="KW-0378">Hydrolase</keyword>
<evidence type="ECO:0000259" key="7">
    <source>
        <dbReference type="Pfam" id="PF00728"/>
    </source>
</evidence>
<organism evidence="9 10">
    <name type="scientific">Clathrus columnatus</name>
    <dbReference type="NCBI Taxonomy" id="1419009"/>
    <lineage>
        <taxon>Eukaryota</taxon>
        <taxon>Fungi</taxon>
        <taxon>Dikarya</taxon>
        <taxon>Basidiomycota</taxon>
        <taxon>Agaricomycotina</taxon>
        <taxon>Agaricomycetes</taxon>
        <taxon>Phallomycetidae</taxon>
        <taxon>Phallales</taxon>
        <taxon>Clathraceae</taxon>
        <taxon>Clathrus</taxon>
    </lineage>
</organism>
<proteinExistence type="inferred from homology"/>